<dbReference type="RefSeq" id="WP_124703458.1">
    <property type="nucleotide sequence ID" value="NZ_BGOW01000002.1"/>
</dbReference>
<protein>
    <submittedName>
        <fullName evidence="2">Nitrite-sensitive transcriptional repressor NsrR</fullName>
    </submittedName>
</protein>
<name>A0A401JAD1_9PROT</name>
<dbReference type="AlphaFoldDB" id="A0A401JAD1"/>
<dbReference type="InterPro" id="IPR036388">
    <property type="entry name" value="WH-like_DNA-bd_sf"/>
</dbReference>
<reference evidence="2 3" key="1">
    <citation type="journal article" date="2019" name="Front. Microbiol.">
        <title>Genomes of Neutrophilic Sulfur-Oxidizing Chemolithoautotrophs Representing 9 Proteobacterial Species From 8 Genera.</title>
        <authorList>
            <person name="Watanabe T."/>
            <person name="Kojima H."/>
            <person name="Umezawa K."/>
            <person name="Hori C."/>
            <person name="Takasuka T.E."/>
            <person name="Kato Y."/>
            <person name="Fukui M."/>
        </authorList>
    </citation>
    <scope>NUCLEOTIDE SEQUENCE [LARGE SCALE GENOMIC DNA]</scope>
    <source>
        <strain evidence="2 3">TTN</strain>
    </source>
</reference>
<dbReference type="OrthoDB" id="9795923at2"/>
<dbReference type="Gene3D" id="1.10.10.10">
    <property type="entry name" value="Winged helix-like DNA-binding domain superfamily/Winged helix DNA-binding domain"/>
    <property type="match status" value="1"/>
</dbReference>
<dbReference type="PANTHER" id="PTHR33221">
    <property type="entry name" value="WINGED HELIX-TURN-HELIX TRANSCRIPTIONAL REGULATOR, RRF2 FAMILY"/>
    <property type="match status" value="1"/>
</dbReference>
<evidence type="ECO:0000256" key="1">
    <source>
        <dbReference type="ARBA" id="ARBA00023125"/>
    </source>
</evidence>
<dbReference type="InterPro" id="IPR036390">
    <property type="entry name" value="WH_DNA-bd_sf"/>
</dbReference>
<dbReference type="NCBIfam" id="TIGR00738">
    <property type="entry name" value="rrf2_super"/>
    <property type="match status" value="1"/>
</dbReference>
<sequence length="156" mass="17252">MQLTQYTDYSLRVLIYLSLKQPDELGTISEIAGFYGISRNHLVKVVHNLANHGLIQTIRGKHGGMRLARPATEIAIGEVVRLTEPNFDIAECFNKATNLCTITPVCALKSILGEARSSFLQELDRHTIADAVSKKSALSKRIHLSLPITSSPRRTV</sequence>
<accession>A0A401JAD1</accession>
<dbReference type="GO" id="GO:0003700">
    <property type="term" value="F:DNA-binding transcription factor activity"/>
    <property type="evidence" value="ECO:0007669"/>
    <property type="project" value="TreeGrafter"/>
</dbReference>
<keyword evidence="3" id="KW-1185">Reference proteome</keyword>
<dbReference type="GO" id="GO:0005829">
    <property type="term" value="C:cytosol"/>
    <property type="evidence" value="ECO:0007669"/>
    <property type="project" value="TreeGrafter"/>
</dbReference>
<organism evidence="2 3">
    <name type="scientific">Sulfuriferula multivorans</name>
    <dbReference type="NCBI Taxonomy" id="1559896"/>
    <lineage>
        <taxon>Bacteria</taxon>
        <taxon>Pseudomonadati</taxon>
        <taxon>Pseudomonadota</taxon>
        <taxon>Betaproteobacteria</taxon>
        <taxon>Nitrosomonadales</taxon>
        <taxon>Sulfuricellaceae</taxon>
        <taxon>Sulfuriferula</taxon>
    </lineage>
</organism>
<evidence type="ECO:0000313" key="3">
    <source>
        <dbReference type="Proteomes" id="UP000286806"/>
    </source>
</evidence>
<keyword evidence="1" id="KW-0238">DNA-binding</keyword>
<gene>
    <name evidence="2" type="ORF">SFMTTN_0418</name>
</gene>
<dbReference type="Proteomes" id="UP000286806">
    <property type="component" value="Unassembled WGS sequence"/>
</dbReference>
<dbReference type="InterPro" id="IPR000944">
    <property type="entry name" value="Tscrpt_reg_Rrf2"/>
</dbReference>
<evidence type="ECO:0000313" key="2">
    <source>
        <dbReference type="EMBL" id="GBL44618.1"/>
    </source>
</evidence>
<dbReference type="PANTHER" id="PTHR33221:SF4">
    <property type="entry name" value="HTH-TYPE TRANSCRIPTIONAL REPRESSOR NSRR"/>
    <property type="match status" value="1"/>
</dbReference>
<comment type="caution">
    <text evidence="2">The sequence shown here is derived from an EMBL/GenBank/DDBJ whole genome shotgun (WGS) entry which is preliminary data.</text>
</comment>
<dbReference type="SUPFAM" id="SSF46785">
    <property type="entry name" value="Winged helix' DNA-binding domain"/>
    <property type="match status" value="1"/>
</dbReference>
<dbReference type="PROSITE" id="PS51197">
    <property type="entry name" value="HTH_RRF2_2"/>
    <property type="match status" value="1"/>
</dbReference>
<dbReference type="EMBL" id="BGOW01000002">
    <property type="protein sequence ID" value="GBL44618.1"/>
    <property type="molecule type" value="Genomic_DNA"/>
</dbReference>
<proteinExistence type="predicted"/>
<dbReference type="GO" id="GO:0003677">
    <property type="term" value="F:DNA binding"/>
    <property type="evidence" value="ECO:0007669"/>
    <property type="project" value="UniProtKB-KW"/>
</dbReference>
<dbReference type="Pfam" id="PF02082">
    <property type="entry name" value="Rrf2"/>
    <property type="match status" value="1"/>
</dbReference>